<dbReference type="Pfam" id="PF13247">
    <property type="entry name" value="Fer4_11"/>
    <property type="match status" value="1"/>
</dbReference>
<dbReference type="SUPFAM" id="SSF54862">
    <property type="entry name" value="4Fe-4S ferredoxins"/>
    <property type="match status" value="1"/>
</dbReference>
<dbReference type="InterPro" id="IPR017900">
    <property type="entry name" value="4Fe4S_Fe_S_CS"/>
</dbReference>
<dbReference type="EMBL" id="VSIX01000029">
    <property type="protein sequence ID" value="TYB31725.1"/>
    <property type="molecule type" value="Genomic_DNA"/>
</dbReference>
<dbReference type="CDD" id="cd04410">
    <property type="entry name" value="DMSOR_beta-like"/>
    <property type="match status" value="1"/>
</dbReference>
<evidence type="ECO:0000256" key="3">
    <source>
        <dbReference type="ARBA" id="ARBA00023004"/>
    </source>
</evidence>
<accession>A0A5D0MII3</accession>
<dbReference type="AlphaFoldDB" id="A0A5D0MII3"/>
<evidence type="ECO:0000259" key="5">
    <source>
        <dbReference type="PROSITE" id="PS51379"/>
    </source>
</evidence>
<dbReference type="InterPro" id="IPR050954">
    <property type="entry name" value="ET_IronSulfur_Cluster-Binding"/>
</dbReference>
<reference evidence="6" key="1">
    <citation type="submission" date="2019-08" db="EMBL/GenBank/DDBJ databases">
        <title>Genomic characterization of a novel candidate phylum (ARYD3) from a high temperature, high salinity tertiary oil reservoir in north central Oklahoma, USA.</title>
        <authorList>
            <person name="Youssef N.H."/>
            <person name="Yadav A."/>
            <person name="Elshahed M.S."/>
        </authorList>
    </citation>
    <scope>NUCLEOTIDE SEQUENCE [LARGE SCALE GENOMIC DNA]</scope>
    <source>
        <strain evidence="6">ARYD3</strain>
    </source>
</reference>
<evidence type="ECO:0000313" key="6">
    <source>
        <dbReference type="EMBL" id="TYB31725.1"/>
    </source>
</evidence>
<evidence type="ECO:0000256" key="2">
    <source>
        <dbReference type="ARBA" id="ARBA00022723"/>
    </source>
</evidence>
<keyword evidence="3" id="KW-0408">Iron</keyword>
<keyword evidence="7" id="KW-1185">Reference proteome</keyword>
<evidence type="ECO:0000313" key="7">
    <source>
        <dbReference type="Proteomes" id="UP000324143"/>
    </source>
</evidence>
<dbReference type="GO" id="GO:0051539">
    <property type="term" value="F:4 iron, 4 sulfur cluster binding"/>
    <property type="evidence" value="ECO:0007669"/>
    <property type="project" value="UniProtKB-KW"/>
</dbReference>
<comment type="caution">
    <text evidence="6">The sequence shown here is derived from an EMBL/GenBank/DDBJ whole genome shotgun (WGS) entry which is preliminary data.</text>
</comment>
<dbReference type="PROSITE" id="PS00198">
    <property type="entry name" value="4FE4S_FER_1"/>
    <property type="match status" value="1"/>
</dbReference>
<dbReference type="GO" id="GO:0046872">
    <property type="term" value="F:metal ion binding"/>
    <property type="evidence" value="ECO:0007669"/>
    <property type="project" value="UniProtKB-KW"/>
</dbReference>
<sequence length="160" mass="18618">MGIIMKRLFIDLEVCKKCEKCVIECSYYNHYPENNGITALRERVRYALICKQCEEAPCVEVCPQDALEKQEDGSLKRYNMLCVGCNSCVIACPFGTIYPELIPYLDSVCDYCKKRFKDAYLCIETCPYDAIEYKEVKEDKEKNIILINKNLGVHLKKWKL</sequence>
<gene>
    <name evidence="6" type="ORF">FXF47_02325</name>
</gene>
<dbReference type="Gene3D" id="3.30.70.20">
    <property type="match status" value="2"/>
</dbReference>
<dbReference type="Proteomes" id="UP000324143">
    <property type="component" value="Unassembled WGS sequence"/>
</dbReference>
<dbReference type="PANTHER" id="PTHR43177">
    <property type="entry name" value="PROTEIN NRFC"/>
    <property type="match status" value="1"/>
</dbReference>
<evidence type="ECO:0000256" key="1">
    <source>
        <dbReference type="ARBA" id="ARBA00022485"/>
    </source>
</evidence>
<name>A0A5D0MII3_9BACT</name>
<dbReference type="PROSITE" id="PS51379">
    <property type="entry name" value="4FE4S_FER_2"/>
    <property type="match status" value="3"/>
</dbReference>
<dbReference type="InterPro" id="IPR017896">
    <property type="entry name" value="4Fe4S_Fe-S-bd"/>
</dbReference>
<proteinExistence type="predicted"/>
<keyword evidence="4" id="KW-0411">Iron-sulfur</keyword>
<dbReference type="PANTHER" id="PTHR43177:SF3">
    <property type="entry name" value="PROTEIN NRFC HOMOLOG"/>
    <property type="match status" value="1"/>
</dbReference>
<organism evidence="6 7">
    <name type="scientific">Candidatus Mcinerneyibacterium aminivorans</name>
    <dbReference type="NCBI Taxonomy" id="2703815"/>
    <lineage>
        <taxon>Bacteria</taxon>
        <taxon>Candidatus Macinerneyibacteriota</taxon>
        <taxon>Candidatus Mcinerneyibacteria</taxon>
        <taxon>Candidatus Mcinerneyibacteriales</taxon>
        <taxon>Candidatus Mcinerneyibacteriaceae</taxon>
        <taxon>Candidatus Mcinerneyibacterium</taxon>
    </lineage>
</organism>
<keyword evidence="2" id="KW-0479">Metal-binding</keyword>
<dbReference type="Pfam" id="PF12800">
    <property type="entry name" value="Fer4_4"/>
    <property type="match status" value="1"/>
</dbReference>
<feature type="domain" description="4Fe-4S ferredoxin-type" evidence="5">
    <location>
        <begin position="73"/>
        <end position="102"/>
    </location>
</feature>
<keyword evidence="1" id="KW-0004">4Fe-4S</keyword>
<feature type="domain" description="4Fe-4S ferredoxin-type" evidence="5">
    <location>
        <begin position="6"/>
        <end position="35"/>
    </location>
</feature>
<protein>
    <submittedName>
        <fullName evidence="6">4Fe-4S ferredoxin</fullName>
    </submittedName>
</protein>
<feature type="domain" description="4Fe-4S ferredoxin-type" evidence="5">
    <location>
        <begin position="40"/>
        <end position="72"/>
    </location>
</feature>
<evidence type="ECO:0000256" key="4">
    <source>
        <dbReference type="ARBA" id="ARBA00023014"/>
    </source>
</evidence>